<dbReference type="EMBL" id="JAAIJR010000009">
    <property type="protein sequence ID" value="NEX19407.1"/>
    <property type="molecule type" value="Genomic_DNA"/>
</dbReference>
<evidence type="ECO:0000259" key="12">
    <source>
        <dbReference type="Pfam" id="PF26002"/>
    </source>
</evidence>
<dbReference type="Proteomes" id="UP000471640">
    <property type="component" value="Unassembled WGS sequence"/>
</dbReference>
<evidence type="ECO:0000256" key="9">
    <source>
        <dbReference type="RuleBase" id="RU365093"/>
    </source>
</evidence>
<dbReference type="RefSeq" id="WP_164652310.1">
    <property type="nucleotide sequence ID" value="NZ_JAAIJR010000009.1"/>
</dbReference>
<dbReference type="Gene3D" id="1.10.287.1490">
    <property type="match status" value="1"/>
</dbReference>
<comment type="similarity">
    <text evidence="2 9">Belongs to the membrane fusion protein (MFP) (TC 8.A.1) family.</text>
</comment>
<evidence type="ECO:0000313" key="13">
    <source>
        <dbReference type="EMBL" id="NEX19407.1"/>
    </source>
</evidence>
<feature type="transmembrane region" description="Helical" evidence="9">
    <location>
        <begin position="38"/>
        <end position="66"/>
    </location>
</feature>
<sequence>MNQGALTTTREAPLGEDFELPNVELPSVPKDAWAYKGLGYLALLVFVFGMVGWAVYAPLASAVIAVGSVRVEDHSKQIQHLEGGIIDEIRVAEGETVTVGQVLLALGDVRARTELRSTELLLAGYRAADARLAAERSGTTDIDFPEDLERLARDDAEIKQLMRRQTSLFVSRRNVRENGKSILEKTILEYQSRIKGMQNRVETARQRLESYDAELANLRTLYARKLVENTRISSMERSRAETEDDLFSYESEIDSSRVKINEAEAQLLQTDFDFQKEVETESRETEQAIAEYSTRIASLKDTLQRTLIRSPVAGVVTGLEVTTIGEVVAPGDTLMEIVPTDKQYVIEAMVSPTDIDEVQIGLPADIRFGAFTRIDTQIIPGQVVKVSADALTDPNKDFQYYMAEVSISDEGLNVLSENGLSLIPGMPADVAIKTGERPFLRYLAGPVFEILMKALREK</sequence>
<keyword evidence="10" id="KW-0175">Coiled coil</keyword>
<evidence type="ECO:0000256" key="5">
    <source>
        <dbReference type="ARBA" id="ARBA00022519"/>
    </source>
</evidence>
<dbReference type="GO" id="GO:0015031">
    <property type="term" value="P:protein transport"/>
    <property type="evidence" value="ECO:0007669"/>
    <property type="project" value="InterPro"/>
</dbReference>
<feature type="domain" description="AprE-like beta-barrel" evidence="12">
    <location>
        <begin position="345"/>
        <end position="435"/>
    </location>
</feature>
<accession>A0A6P1DMC5</accession>
<evidence type="ECO:0000259" key="11">
    <source>
        <dbReference type="Pfam" id="PF25994"/>
    </source>
</evidence>
<dbReference type="GO" id="GO:0005886">
    <property type="term" value="C:plasma membrane"/>
    <property type="evidence" value="ECO:0007669"/>
    <property type="project" value="UniProtKB-SubCell"/>
</dbReference>
<keyword evidence="5 9" id="KW-0997">Cell inner membrane</keyword>
<dbReference type="InterPro" id="IPR058982">
    <property type="entry name" value="Beta-barrel_AprE"/>
</dbReference>
<reference evidence="13 14" key="2">
    <citation type="submission" date="2020-02" db="EMBL/GenBank/DDBJ databases">
        <title>Genome sequences of Thiorhodococcus mannitoliphagus and Thiorhodococcus minor, purple sulfur photosynthetic bacteria in the gammaproteobacterial family, Chromatiaceae.</title>
        <authorList>
            <person name="Aviles F.A."/>
            <person name="Meyer T.E."/>
            <person name="Kyndt J.A."/>
        </authorList>
    </citation>
    <scope>NUCLEOTIDE SEQUENCE [LARGE SCALE GENOMIC DNA]</scope>
    <source>
        <strain evidence="13 14">DSM 18266</strain>
    </source>
</reference>
<reference evidence="14" key="1">
    <citation type="journal article" date="2020" name="Microbiol. Resour. Announc.">
        <title>Draft Genome Sequences of Thiorhodococcus mannitoliphagus and Thiorhodococcus minor, Purple Sulfur Photosynthetic Bacteria in the Gammaproteobacterial Family Chromatiaceae.</title>
        <authorList>
            <person name="Aviles F.A."/>
            <person name="Meyer T.E."/>
            <person name="Kyndt J.A."/>
        </authorList>
    </citation>
    <scope>NUCLEOTIDE SEQUENCE [LARGE SCALE GENOMIC DNA]</scope>
    <source>
        <strain evidence="14">DSM 18266</strain>
    </source>
</reference>
<proteinExistence type="inferred from homology"/>
<evidence type="ECO:0000256" key="3">
    <source>
        <dbReference type="ARBA" id="ARBA00022448"/>
    </source>
</evidence>
<feature type="coiled-coil region" evidence="10">
    <location>
        <begin position="246"/>
        <end position="302"/>
    </location>
</feature>
<dbReference type="PANTHER" id="PTHR30386">
    <property type="entry name" value="MEMBRANE FUSION SUBUNIT OF EMRAB-TOLC MULTIDRUG EFFLUX PUMP"/>
    <property type="match status" value="1"/>
</dbReference>
<comment type="caution">
    <text evidence="13">The sequence shown here is derived from an EMBL/GenBank/DDBJ whole genome shotgun (WGS) entry which is preliminary data.</text>
</comment>
<keyword evidence="14" id="KW-1185">Reference proteome</keyword>
<evidence type="ECO:0000256" key="4">
    <source>
        <dbReference type="ARBA" id="ARBA00022475"/>
    </source>
</evidence>
<dbReference type="PRINTS" id="PR01490">
    <property type="entry name" value="RTXTOXIND"/>
</dbReference>
<dbReference type="InterPro" id="IPR050739">
    <property type="entry name" value="MFP"/>
</dbReference>
<dbReference type="InterPro" id="IPR010129">
    <property type="entry name" value="T1SS_HlyD"/>
</dbReference>
<evidence type="ECO:0000256" key="10">
    <source>
        <dbReference type="SAM" id="Coils"/>
    </source>
</evidence>
<evidence type="ECO:0000256" key="6">
    <source>
        <dbReference type="ARBA" id="ARBA00022692"/>
    </source>
</evidence>
<evidence type="ECO:0000313" key="14">
    <source>
        <dbReference type="Proteomes" id="UP000471640"/>
    </source>
</evidence>
<dbReference type="NCBIfam" id="TIGR01843">
    <property type="entry name" value="type_I_hlyD"/>
    <property type="match status" value="1"/>
</dbReference>
<keyword evidence="4 9" id="KW-1003">Cell membrane</keyword>
<keyword evidence="3 9" id="KW-0813">Transport</keyword>
<dbReference type="AlphaFoldDB" id="A0A6P1DMC5"/>
<feature type="domain" description="AprE-like long alpha-helical hairpin" evidence="11">
    <location>
        <begin position="111"/>
        <end position="301"/>
    </location>
</feature>
<gene>
    <name evidence="13" type="ORF">G3480_03595</name>
</gene>
<evidence type="ECO:0000256" key="1">
    <source>
        <dbReference type="ARBA" id="ARBA00004377"/>
    </source>
</evidence>
<dbReference type="Pfam" id="PF25994">
    <property type="entry name" value="HH_AprE"/>
    <property type="match status" value="1"/>
</dbReference>
<keyword evidence="6 9" id="KW-0812">Transmembrane</keyword>
<organism evidence="13 14">
    <name type="scientific">Thiorhodococcus mannitoliphagus</name>
    <dbReference type="NCBI Taxonomy" id="329406"/>
    <lineage>
        <taxon>Bacteria</taxon>
        <taxon>Pseudomonadati</taxon>
        <taxon>Pseudomonadota</taxon>
        <taxon>Gammaproteobacteria</taxon>
        <taxon>Chromatiales</taxon>
        <taxon>Chromatiaceae</taxon>
        <taxon>Thiorhodococcus</taxon>
    </lineage>
</organism>
<dbReference type="PANTHER" id="PTHR30386:SF17">
    <property type="entry name" value="ALKALINE PROTEASE SECRETION PROTEIN APRE"/>
    <property type="match status" value="1"/>
</dbReference>
<comment type="subcellular location">
    <subcellularLocation>
        <location evidence="1 9">Cell inner membrane</location>
        <topology evidence="1 9">Single-pass membrane protein</topology>
    </subcellularLocation>
</comment>
<protein>
    <recommendedName>
        <fullName evidence="9">Membrane fusion protein (MFP) family protein</fullName>
    </recommendedName>
</protein>
<dbReference type="Gene3D" id="2.40.30.170">
    <property type="match status" value="1"/>
</dbReference>
<keyword evidence="7 9" id="KW-1133">Transmembrane helix</keyword>
<evidence type="ECO:0000256" key="2">
    <source>
        <dbReference type="ARBA" id="ARBA00009477"/>
    </source>
</evidence>
<dbReference type="InterPro" id="IPR058781">
    <property type="entry name" value="HH_AprE-like"/>
</dbReference>
<name>A0A6P1DMC5_9GAMM</name>
<evidence type="ECO:0000256" key="8">
    <source>
        <dbReference type="ARBA" id="ARBA00023136"/>
    </source>
</evidence>
<feature type="coiled-coil region" evidence="10">
    <location>
        <begin position="180"/>
        <end position="221"/>
    </location>
</feature>
<keyword evidence="8 9" id="KW-0472">Membrane</keyword>
<evidence type="ECO:0000256" key="7">
    <source>
        <dbReference type="ARBA" id="ARBA00022989"/>
    </source>
</evidence>
<dbReference type="Pfam" id="PF26002">
    <property type="entry name" value="Beta-barrel_AprE"/>
    <property type="match status" value="1"/>
</dbReference>